<evidence type="ECO:0000313" key="3">
    <source>
        <dbReference type="EMBL" id="KRO16657.1"/>
    </source>
</evidence>
<feature type="signal peptide" evidence="1">
    <location>
        <begin position="1"/>
        <end position="23"/>
    </location>
</feature>
<dbReference type="Pfam" id="PF13731">
    <property type="entry name" value="WxL"/>
    <property type="match status" value="1"/>
</dbReference>
<evidence type="ECO:0000313" key="4">
    <source>
        <dbReference type="Proteomes" id="UP000050969"/>
    </source>
</evidence>
<dbReference type="PATRIC" id="fig|1293598.4.peg.980"/>
<feature type="domain" description="WxL" evidence="2">
    <location>
        <begin position="73"/>
        <end position="177"/>
    </location>
</feature>
<feature type="chain" id="PRO_5039122161" description="WxL domain-containing protein" evidence="1">
    <location>
        <begin position="24"/>
        <end position="180"/>
    </location>
</feature>
<comment type="caution">
    <text evidence="3">The sequence shown here is derived from an EMBL/GenBank/DDBJ whole genome shotgun (WGS) entry which is preliminary data.</text>
</comment>
<keyword evidence="4" id="KW-1185">Reference proteome</keyword>
<dbReference type="InterPro" id="IPR027994">
    <property type="entry name" value="WxL_dom"/>
</dbReference>
<keyword evidence="1" id="KW-0732">Signal</keyword>
<protein>
    <recommendedName>
        <fullName evidence="2">WxL domain-containing protein</fullName>
    </recommendedName>
</protein>
<dbReference type="Proteomes" id="UP000050969">
    <property type="component" value="Unassembled WGS sequence"/>
</dbReference>
<evidence type="ECO:0000256" key="1">
    <source>
        <dbReference type="SAM" id="SignalP"/>
    </source>
</evidence>
<dbReference type="RefSeq" id="WP_056992892.1">
    <property type="nucleotide sequence ID" value="NZ_JQCE01000034.1"/>
</dbReference>
<sequence>MLKKTWMIFGASLLALTSAGVTAQSVHAAAEAGSTGSGDAQYNLSANTSVTSTGNYFSTTGGPASGISSAEFTIQGGQLRLIAVPDFNFSTVSIDKVVQGGTQSLLNNSVTTSGVTSKNTNAFDGNAGGLVQINDFRGVTSGWTLSLKTGGDFTTTTDGSDTITKASLAISAPTATKPTS</sequence>
<dbReference type="EMBL" id="JQCE01000034">
    <property type="protein sequence ID" value="KRO16657.1"/>
    <property type="molecule type" value="Genomic_DNA"/>
</dbReference>
<accession>A0A0R2MT10</accession>
<dbReference type="AlphaFoldDB" id="A0A0R2MT10"/>
<reference evidence="3 4" key="1">
    <citation type="journal article" date="2015" name="Genome Announc.">
        <title>Expanding the biotechnology potential of lactobacilli through comparative genomics of 213 strains and associated genera.</title>
        <authorList>
            <person name="Sun Z."/>
            <person name="Harris H.M."/>
            <person name="McCann A."/>
            <person name="Guo C."/>
            <person name="Argimon S."/>
            <person name="Zhang W."/>
            <person name="Yang X."/>
            <person name="Jeffery I.B."/>
            <person name="Cooney J.C."/>
            <person name="Kagawa T.F."/>
            <person name="Liu W."/>
            <person name="Song Y."/>
            <person name="Salvetti E."/>
            <person name="Wrobel A."/>
            <person name="Rasinkangas P."/>
            <person name="Parkhill J."/>
            <person name="Rea M.C."/>
            <person name="O'Sullivan O."/>
            <person name="Ritari J."/>
            <person name="Douillard F.P."/>
            <person name="Paul Ross R."/>
            <person name="Yang R."/>
            <person name="Briner A.E."/>
            <person name="Felis G.E."/>
            <person name="de Vos W.M."/>
            <person name="Barrangou R."/>
            <person name="Klaenhammer T.R."/>
            <person name="Caufield P.W."/>
            <person name="Cui Y."/>
            <person name="Zhang H."/>
            <person name="O'Toole P.W."/>
        </authorList>
    </citation>
    <scope>NUCLEOTIDE SEQUENCE [LARGE SCALE GENOMIC DNA]</scope>
    <source>
        <strain evidence="3 4">DSM 24301</strain>
    </source>
</reference>
<dbReference type="STRING" id="1293598.IV56_GL000930"/>
<name>A0A0R2MT10_9LACO</name>
<gene>
    <name evidence="3" type="ORF">IV56_GL000930</name>
</gene>
<evidence type="ECO:0000259" key="2">
    <source>
        <dbReference type="Pfam" id="PF13731"/>
    </source>
</evidence>
<proteinExistence type="predicted"/>
<organism evidence="3 4">
    <name type="scientific">Lacticaseibacillus saniviri JCM 17471 = DSM 24301</name>
    <dbReference type="NCBI Taxonomy" id="1293598"/>
    <lineage>
        <taxon>Bacteria</taxon>
        <taxon>Bacillati</taxon>
        <taxon>Bacillota</taxon>
        <taxon>Bacilli</taxon>
        <taxon>Lactobacillales</taxon>
        <taxon>Lactobacillaceae</taxon>
        <taxon>Lacticaseibacillus</taxon>
    </lineage>
</organism>